<comment type="similarity">
    <text evidence="1">Belongs to the universal stress protein A family.</text>
</comment>
<dbReference type="PANTHER" id="PTHR46268">
    <property type="entry name" value="STRESS RESPONSE PROTEIN NHAX"/>
    <property type="match status" value="1"/>
</dbReference>
<evidence type="ECO:0000313" key="3">
    <source>
        <dbReference type="EMBL" id="MEX5729884.1"/>
    </source>
</evidence>
<dbReference type="PRINTS" id="PR01438">
    <property type="entry name" value="UNVRSLSTRESS"/>
</dbReference>
<dbReference type="PANTHER" id="PTHR46268:SF6">
    <property type="entry name" value="UNIVERSAL STRESS PROTEIN UP12"/>
    <property type="match status" value="1"/>
</dbReference>
<evidence type="ECO:0000313" key="4">
    <source>
        <dbReference type="Proteomes" id="UP001560019"/>
    </source>
</evidence>
<dbReference type="InterPro" id="IPR006015">
    <property type="entry name" value="Universal_stress_UspA"/>
</dbReference>
<dbReference type="RefSeq" id="WP_125404531.1">
    <property type="nucleotide sequence ID" value="NZ_JBEHHI010000003.1"/>
</dbReference>
<dbReference type="EMBL" id="JBEHHI010000003">
    <property type="protein sequence ID" value="MEX5729884.1"/>
    <property type="molecule type" value="Genomic_DNA"/>
</dbReference>
<reference evidence="3 4" key="1">
    <citation type="submission" date="2024-06" db="EMBL/GenBank/DDBJ databases">
        <title>Genome of Rhodovulum iodosum, a marine photoferrotroph.</title>
        <authorList>
            <person name="Bianchini G."/>
            <person name="Nikeleit V."/>
            <person name="Kappler A."/>
            <person name="Bryce C."/>
            <person name="Sanchez-Baracaldo P."/>
        </authorList>
    </citation>
    <scope>NUCLEOTIDE SEQUENCE [LARGE SCALE GENOMIC DNA]</scope>
    <source>
        <strain evidence="3 4">UT/N1</strain>
    </source>
</reference>
<dbReference type="SUPFAM" id="SSF52402">
    <property type="entry name" value="Adenine nucleotide alpha hydrolases-like"/>
    <property type="match status" value="1"/>
</dbReference>
<evidence type="ECO:0000259" key="2">
    <source>
        <dbReference type="Pfam" id="PF00582"/>
    </source>
</evidence>
<dbReference type="Gene3D" id="3.40.50.620">
    <property type="entry name" value="HUPs"/>
    <property type="match status" value="1"/>
</dbReference>
<protein>
    <submittedName>
        <fullName evidence="3">Universal stress protein F</fullName>
    </submittedName>
</protein>
<dbReference type="Pfam" id="PF00582">
    <property type="entry name" value="Usp"/>
    <property type="match status" value="1"/>
</dbReference>
<keyword evidence="4" id="KW-1185">Reference proteome</keyword>
<dbReference type="InterPro" id="IPR014729">
    <property type="entry name" value="Rossmann-like_a/b/a_fold"/>
</dbReference>
<gene>
    <name evidence="3" type="ORF">Ga0609869_003237</name>
</gene>
<organism evidence="3 4">
    <name type="scientific">Rhodovulum iodosum</name>
    <dbReference type="NCBI Taxonomy" id="68291"/>
    <lineage>
        <taxon>Bacteria</taxon>
        <taxon>Pseudomonadati</taxon>
        <taxon>Pseudomonadota</taxon>
        <taxon>Alphaproteobacteria</taxon>
        <taxon>Rhodobacterales</taxon>
        <taxon>Paracoccaceae</taxon>
        <taxon>Rhodovulum</taxon>
    </lineage>
</organism>
<comment type="caution">
    <text evidence="3">The sequence shown here is derived from an EMBL/GenBank/DDBJ whole genome shotgun (WGS) entry which is preliminary data.</text>
</comment>
<dbReference type="Proteomes" id="UP001560019">
    <property type="component" value="Unassembled WGS sequence"/>
</dbReference>
<name>A0ABV3XX53_9RHOB</name>
<dbReference type="InterPro" id="IPR006016">
    <property type="entry name" value="UspA"/>
</dbReference>
<evidence type="ECO:0000256" key="1">
    <source>
        <dbReference type="ARBA" id="ARBA00008791"/>
    </source>
</evidence>
<proteinExistence type="inferred from homology"/>
<feature type="domain" description="UspA" evidence="2">
    <location>
        <begin position="1"/>
        <end position="135"/>
    </location>
</feature>
<dbReference type="CDD" id="cd00293">
    <property type="entry name" value="USP-like"/>
    <property type="match status" value="1"/>
</dbReference>
<sequence>MYKTILVPIALDHDAHAAEVLAIARALRAEGGRITALTVVEEIPAYVAQYLPEGQESKTRDEVRSGISALLEGAGDVEARVVSGHAGVTIVDYAARHDVDLIVMASHRPGLQDYFLGSTAARVVRHAPCSVHVLR</sequence>
<accession>A0ABV3XX53</accession>